<dbReference type="GO" id="GO:0015078">
    <property type="term" value="F:proton transmembrane transporter activity"/>
    <property type="evidence" value="ECO:0007669"/>
    <property type="project" value="InterPro"/>
</dbReference>
<protein>
    <recommendedName>
        <fullName evidence="11">ATP synthase complex subunit 8</fullName>
    </recommendedName>
</protein>
<dbReference type="CTD" id="4509"/>
<feature type="transmembrane region" description="Helical" evidence="12">
    <location>
        <begin position="6"/>
        <end position="28"/>
    </location>
</feature>
<evidence type="ECO:0000256" key="5">
    <source>
        <dbReference type="ARBA" id="ARBA00022692"/>
    </source>
</evidence>
<dbReference type="RefSeq" id="YP_010042790.1">
    <property type="nucleotide sequence ID" value="NC_054230.1"/>
</dbReference>
<evidence type="ECO:0000313" key="13">
    <source>
        <dbReference type="EMBL" id="QPC56438.1"/>
    </source>
</evidence>
<dbReference type="GO" id="GO:0045259">
    <property type="term" value="C:proton-transporting ATP synthase complex"/>
    <property type="evidence" value="ECO:0007669"/>
    <property type="project" value="UniProtKB-KW"/>
</dbReference>
<evidence type="ECO:0000256" key="10">
    <source>
        <dbReference type="ARBA" id="ARBA00023136"/>
    </source>
</evidence>
<evidence type="ECO:0000256" key="8">
    <source>
        <dbReference type="ARBA" id="ARBA00023065"/>
    </source>
</evidence>
<dbReference type="InterPro" id="IPR001421">
    <property type="entry name" value="ATP8_metazoa"/>
</dbReference>
<evidence type="ECO:0000256" key="7">
    <source>
        <dbReference type="ARBA" id="ARBA00022989"/>
    </source>
</evidence>
<dbReference type="EMBL" id="MT476596">
    <property type="protein sequence ID" value="QPC56438.1"/>
    <property type="molecule type" value="Genomic_DNA"/>
</dbReference>
<organism evidence="13">
    <name type="scientific">Anthenea aspera</name>
    <dbReference type="NCBI Taxonomy" id="2769427"/>
    <lineage>
        <taxon>Eukaryota</taxon>
        <taxon>Metazoa</taxon>
        <taxon>Echinodermata</taxon>
        <taxon>Eleutherozoa</taxon>
        <taxon>Asterozoa</taxon>
        <taxon>Asteroidea</taxon>
        <taxon>Valvatacea</taxon>
        <taxon>Valvatida</taxon>
        <taxon>Oreasteridae</taxon>
        <taxon>Anthenea</taxon>
    </lineage>
</organism>
<comment type="similarity">
    <text evidence="2 11">Belongs to the ATPase protein 8 family.</text>
</comment>
<keyword evidence="3 11" id="KW-0813">Transport</keyword>
<proteinExistence type="inferred from homology"/>
<sequence>MPQLNLAWWIFNFLIGWIALIIMFTTLLNISIPQNDINPPSFTSSISNNNWTWN</sequence>
<keyword evidence="6 11" id="KW-0375">Hydrogen ion transport</keyword>
<evidence type="ECO:0000256" key="2">
    <source>
        <dbReference type="ARBA" id="ARBA00008892"/>
    </source>
</evidence>
<reference evidence="13" key="1">
    <citation type="journal article" date="2021" name="Mol. Biol.">
        <title>Mitogenomes reveal alternative initiation codons and lineage-specific gene order conservation in echinoderms.</title>
        <authorList>
            <person name="Quek Z.B.R."/>
            <person name="Chang J.J.M."/>
            <person name="Ip Y.C.A."/>
            <person name="Chan Y.K.S."/>
            <person name="Huang D."/>
        </authorList>
    </citation>
    <scope>NUCLEOTIDE SEQUENCE</scope>
</reference>
<keyword evidence="5 11" id="KW-0812">Transmembrane</keyword>
<dbReference type="GeneID" id="63650163"/>
<comment type="subcellular location">
    <subcellularLocation>
        <location evidence="1 11">Mitochondrion membrane</location>
        <topology evidence="1 11">Single-pass membrane protein</topology>
    </subcellularLocation>
</comment>
<gene>
    <name evidence="13" type="primary">ATP8</name>
</gene>
<dbReference type="Pfam" id="PF00895">
    <property type="entry name" value="ATP-synt_8"/>
    <property type="match status" value="1"/>
</dbReference>
<dbReference type="AlphaFoldDB" id="A0A7S8CUL0"/>
<evidence type="ECO:0000256" key="12">
    <source>
        <dbReference type="SAM" id="Phobius"/>
    </source>
</evidence>
<geneLocation type="mitochondrion" evidence="13"/>
<evidence type="ECO:0000256" key="11">
    <source>
        <dbReference type="RuleBase" id="RU003661"/>
    </source>
</evidence>
<evidence type="ECO:0000256" key="6">
    <source>
        <dbReference type="ARBA" id="ARBA00022781"/>
    </source>
</evidence>
<dbReference type="GO" id="GO:0031966">
    <property type="term" value="C:mitochondrial membrane"/>
    <property type="evidence" value="ECO:0007669"/>
    <property type="project" value="UniProtKB-SubCell"/>
</dbReference>
<evidence type="ECO:0000256" key="1">
    <source>
        <dbReference type="ARBA" id="ARBA00004304"/>
    </source>
</evidence>
<evidence type="ECO:0000256" key="4">
    <source>
        <dbReference type="ARBA" id="ARBA00022547"/>
    </source>
</evidence>
<keyword evidence="7 12" id="KW-1133">Transmembrane helix</keyword>
<dbReference type="GO" id="GO:0015986">
    <property type="term" value="P:proton motive force-driven ATP synthesis"/>
    <property type="evidence" value="ECO:0007669"/>
    <property type="project" value="InterPro"/>
</dbReference>
<keyword evidence="9 11" id="KW-0496">Mitochondrion</keyword>
<keyword evidence="10 12" id="KW-0472">Membrane</keyword>
<name>A0A7S8CUL0_9ECHI</name>
<keyword evidence="4 11" id="KW-0138">CF(0)</keyword>
<keyword evidence="8 11" id="KW-0406">Ion transport</keyword>
<evidence type="ECO:0000256" key="3">
    <source>
        <dbReference type="ARBA" id="ARBA00022448"/>
    </source>
</evidence>
<accession>A0A7S8CUL0</accession>
<evidence type="ECO:0000256" key="9">
    <source>
        <dbReference type="ARBA" id="ARBA00023128"/>
    </source>
</evidence>